<gene>
    <name evidence="7" type="ORF">SAMN06296008_10871</name>
</gene>
<dbReference type="InterPro" id="IPR003439">
    <property type="entry name" value="ABC_transporter-like_ATP-bd"/>
</dbReference>
<dbReference type="SUPFAM" id="SSF52540">
    <property type="entry name" value="P-loop containing nucleoside triphosphate hydrolases"/>
    <property type="match status" value="1"/>
</dbReference>
<dbReference type="GO" id="GO:1903805">
    <property type="term" value="P:L-valine import across plasma membrane"/>
    <property type="evidence" value="ECO:0007669"/>
    <property type="project" value="TreeGrafter"/>
</dbReference>
<dbReference type="GO" id="GO:0042941">
    <property type="term" value="P:D-alanine transmembrane transport"/>
    <property type="evidence" value="ECO:0007669"/>
    <property type="project" value="TreeGrafter"/>
</dbReference>
<dbReference type="PANTHER" id="PTHR45772:SF7">
    <property type="entry name" value="AMINO ACID ABC TRANSPORTER ATP-BINDING PROTEIN"/>
    <property type="match status" value="1"/>
</dbReference>
<evidence type="ECO:0000256" key="2">
    <source>
        <dbReference type="ARBA" id="ARBA00022475"/>
    </source>
</evidence>
<keyword evidence="2" id="KW-1003">Cell membrane</keyword>
<keyword evidence="3" id="KW-0472">Membrane</keyword>
<protein>
    <submittedName>
        <fullName evidence="7">Amino acid/amide ABC transporter ATP-binding protein 1, HAAT family</fullName>
    </submittedName>
</protein>
<dbReference type="STRING" id="1938817.SAMN06296008_10871"/>
<evidence type="ECO:0000256" key="5">
    <source>
        <dbReference type="ARBA" id="ARBA00022840"/>
    </source>
</evidence>
<evidence type="ECO:0000256" key="4">
    <source>
        <dbReference type="ARBA" id="ARBA00022741"/>
    </source>
</evidence>
<dbReference type="PROSITE" id="PS50893">
    <property type="entry name" value="ABC_TRANSPORTER_2"/>
    <property type="match status" value="1"/>
</dbReference>
<evidence type="ECO:0000259" key="6">
    <source>
        <dbReference type="PROSITE" id="PS50893"/>
    </source>
</evidence>
<dbReference type="InterPro" id="IPR027417">
    <property type="entry name" value="P-loop_NTPase"/>
</dbReference>
<keyword evidence="1" id="KW-0813">Transport</keyword>
<dbReference type="GO" id="GO:0016887">
    <property type="term" value="F:ATP hydrolysis activity"/>
    <property type="evidence" value="ECO:0007669"/>
    <property type="project" value="InterPro"/>
</dbReference>
<organism evidence="7 8">
    <name type="scientific">Polynucleobacter kasalickyi</name>
    <dbReference type="NCBI Taxonomy" id="1938817"/>
    <lineage>
        <taxon>Bacteria</taxon>
        <taxon>Pseudomonadati</taxon>
        <taxon>Pseudomonadota</taxon>
        <taxon>Betaproteobacteria</taxon>
        <taxon>Burkholderiales</taxon>
        <taxon>Burkholderiaceae</taxon>
        <taxon>Polynucleobacter</taxon>
    </lineage>
</organism>
<dbReference type="InterPro" id="IPR032823">
    <property type="entry name" value="BCA_ABC_TP_C"/>
</dbReference>
<keyword evidence="8" id="KW-1185">Reference proteome</keyword>
<evidence type="ECO:0000313" key="8">
    <source>
        <dbReference type="Proteomes" id="UP000192708"/>
    </source>
</evidence>
<dbReference type="AlphaFoldDB" id="A0A1W2AD57"/>
<dbReference type="Pfam" id="PF00005">
    <property type="entry name" value="ABC_tran"/>
    <property type="match status" value="1"/>
</dbReference>
<dbReference type="Proteomes" id="UP000192708">
    <property type="component" value="Unassembled WGS sequence"/>
</dbReference>
<evidence type="ECO:0000256" key="3">
    <source>
        <dbReference type="ARBA" id="ARBA00022519"/>
    </source>
</evidence>
<keyword evidence="3" id="KW-0997">Cell inner membrane</keyword>
<dbReference type="InterPro" id="IPR003593">
    <property type="entry name" value="AAA+_ATPase"/>
</dbReference>
<dbReference type="GO" id="GO:0015188">
    <property type="term" value="F:L-isoleucine transmembrane transporter activity"/>
    <property type="evidence" value="ECO:0007669"/>
    <property type="project" value="TreeGrafter"/>
</dbReference>
<dbReference type="GO" id="GO:0015808">
    <property type="term" value="P:L-alanine transport"/>
    <property type="evidence" value="ECO:0007669"/>
    <property type="project" value="TreeGrafter"/>
</dbReference>
<dbReference type="PANTHER" id="PTHR45772">
    <property type="entry name" value="CONSERVED COMPONENT OF ABC TRANSPORTER FOR NATURAL AMINO ACIDS-RELATED"/>
    <property type="match status" value="1"/>
</dbReference>
<reference evidence="7 8" key="1">
    <citation type="submission" date="2017-04" db="EMBL/GenBank/DDBJ databases">
        <authorList>
            <person name="Afonso C.L."/>
            <person name="Miller P.J."/>
            <person name="Scott M.A."/>
            <person name="Spackman E."/>
            <person name="Goraichik I."/>
            <person name="Dimitrov K.M."/>
            <person name="Suarez D.L."/>
            <person name="Swayne D.E."/>
        </authorList>
    </citation>
    <scope>NUCLEOTIDE SEQUENCE [LARGE SCALE GENOMIC DNA]</scope>
    <source>
        <strain evidence="7 8">VK13</strain>
    </source>
</reference>
<dbReference type="InterPro" id="IPR051120">
    <property type="entry name" value="ABC_AA/LPS_Transport"/>
</dbReference>
<accession>A0A1W2AD57</accession>
<keyword evidence="4" id="KW-0547">Nucleotide-binding</keyword>
<name>A0A1W2AD57_9BURK</name>
<feature type="domain" description="ABC transporter" evidence="6">
    <location>
        <begin position="2"/>
        <end position="249"/>
    </location>
</feature>
<dbReference type="GO" id="GO:0005304">
    <property type="term" value="F:L-valine transmembrane transporter activity"/>
    <property type="evidence" value="ECO:0007669"/>
    <property type="project" value="TreeGrafter"/>
</dbReference>
<dbReference type="RefSeq" id="WP_084283719.1">
    <property type="nucleotide sequence ID" value="NZ_FWXJ01000008.1"/>
</dbReference>
<dbReference type="SMART" id="SM00382">
    <property type="entry name" value="AAA"/>
    <property type="match status" value="1"/>
</dbReference>
<sequence length="253" mass="28260">MFEITHLSKHFGGLEILKDVSLQVSKGSISALIGPNGAGKTTVFNCITGLVKPNQGTITLEGRELIGLPSHQITRLGVARTFQNIRIFKEMNLLENVLVGMHSHLGYSTHDWILSSTSYQAQEQLARDKAYELLSLFQLQHQHDQTAQSLSYGEQRQLEFARALATQPQLLLLDEPVAGMNAAEKTLLMKEIELIRQQGVTVFLIEHDMRFVMELCDHITVLNFGQVIAQGEPEMIKNHPGVIEAYLGSVEEE</sequence>
<dbReference type="GO" id="GO:0015192">
    <property type="term" value="F:L-phenylalanine transmembrane transporter activity"/>
    <property type="evidence" value="ECO:0007669"/>
    <property type="project" value="TreeGrafter"/>
</dbReference>
<dbReference type="GO" id="GO:0005524">
    <property type="term" value="F:ATP binding"/>
    <property type="evidence" value="ECO:0007669"/>
    <property type="project" value="UniProtKB-KW"/>
</dbReference>
<evidence type="ECO:0000256" key="1">
    <source>
        <dbReference type="ARBA" id="ARBA00022448"/>
    </source>
</evidence>
<proteinExistence type="predicted"/>
<dbReference type="GO" id="GO:1903806">
    <property type="term" value="P:L-isoleucine import across plasma membrane"/>
    <property type="evidence" value="ECO:0007669"/>
    <property type="project" value="TreeGrafter"/>
</dbReference>
<dbReference type="CDD" id="cd03219">
    <property type="entry name" value="ABC_Mj1267_LivG_branched"/>
    <property type="match status" value="1"/>
</dbReference>
<dbReference type="GO" id="GO:0005886">
    <property type="term" value="C:plasma membrane"/>
    <property type="evidence" value="ECO:0007669"/>
    <property type="project" value="TreeGrafter"/>
</dbReference>
<keyword evidence="5 7" id="KW-0067">ATP-binding</keyword>
<evidence type="ECO:0000313" key="7">
    <source>
        <dbReference type="EMBL" id="SMC58391.1"/>
    </source>
</evidence>
<dbReference type="OrthoDB" id="5291558at2"/>
<dbReference type="Gene3D" id="3.40.50.300">
    <property type="entry name" value="P-loop containing nucleotide triphosphate hydrolases"/>
    <property type="match status" value="1"/>
</dbReference>
<dbReference type="EMBL" id="FWXJ01000008">
    <property type="protein sequence ID" value="SMC58391.1"/>
    <property type="molecule type" value="Genomic_DNA"/>
</dbReference>
<dbReference type="FunFam" id="3.40.50.300:FF:000421">
    <property type="entry name" value="Branched-chain amino acid ABC transporter ATP-binding protein"/>
    <property type="match status" value="1"/>
</dbReference>
<dbReference type="Pfam" id="PF12399">
    <property type="entry name" value="BCA_ABC_TP_C"/>
    <property type="match status" value="1"/>
</dbReference>